<dbReference type="SUPFAM" id="SSF51556">
    <property type="entry name" value="Metallo-dependent hydrolases"/>
    <property type="match status" value="1"/>
</dbReference>
<dbReference type="PANTHER" id="PTHR43114">
    <property type="entry name" value="ADENINE DEAMINASE"/>
    <property type="match status" value="1"/>
</dbReference>
<evidence type="ECO:0000256" key="1">
    <source>
        <dbReference type="ARBA" id="ARBA00001947"/>
    </source>
</evidence>
<dbReference type="EMBL" id="NHMP01000004">
    <property type="protein sequence ID" value="OXE47715.1"/>
    <property type="molecule type" value="Genomic_DNA"/>
</dbReference>
<keyword evidence="8" id="KW-1185">Reference proteome</keyword>
<evidence type="ECO:0000313" key="7">
    <source>
        <dbReference type="EMBL" id="OXE47715.1"/>
    </source>
</evidence>
<proteinExistence type="inferred from homology"/>
<reference evidence="8" key="1">
    <citation type="submission" date="2017-05" db="EMBL/GenBank/DDBJ databases">
        <title>Improved OligoMM genomes.</title>
        <authorList>
            <person name="Garzetti D."/>
        </authorList>
    </citation>
    <scope>NUCLEOTIDE SEQUENCE [LARGE SCALE GENOMIC DNA]</scope>
    <source>
        <strain evidence="8">YL45</strain>
    </source>
</reference>
<keyword evidence="4" id="KW-0378">Hydrolase</keyword>
<sequence>MRKDNPGFVPDSPFQRSLPKEWIDFFSSFPKVELHCHLLGTTGKDTFEDLVKESGADIPQSTIDEFYTRGEKPVGVLRIFRTLESQILSKPEFLKRITFEHMKRVAEQSVRYIEFYWNWTGLKHFMNFEDAQKAIVEGLEDGEREFGVIGRSVPAIDREASAEDAVELVQEMIIHRHPKTIGLGIDYRETNHEPENFWKAFKLAKEAGFKITIHAGEFGEHWRNVETSLKLLGADRIDHGYTIIDNPELAEEAHRNDVHFAVVPTNSYYLRTFTDEEWAYKHPVKKMAEFDLKIFPNSDDPTMHQVSISESWLLMFNFLGFSLEDLRKMLENSIEAAWVDEATKKEWKRDWLLEFDKLAKKLPSLA</sequence>
<dbReference type="PANTHER" id="PTHR43114:SF6">
    <property type="entry name" value="ADENINE DEAMINASE"/>
    <property type="match status" value="1"/>
</dbReference>
<accession>A0A227KIM8</accession>
<evidence type="ECO:0000256" key="4">
    <source>
        <dbReference type="ARBA" id="ARBA00022801"/>
    </source>
</evidence>
<dbReference type="GO" id="GO:0005829">
    <property type="term" value="C:cytosol"/>
    <property type="evidence" value="ECO:0007669"/>
    <property type="project" value="TreeGrafter"/>
</dbReference>
<protein>
    <submittedName>
        <fullName evidence="7">Adenosine deaminase</fullName>
    </submittedName>
</protein>
<keyword evidence="3" id="KW-0479">Metal-binding</keyword>
<dbReference type="InterPro" id="IPR006330">
    <property type="entry name" value="Ado/ade_deaminase"/>
</dbReference>
<comment type="caution">
    <text evidence="7">The sequence shown here is derived from an EMBL/GenBank/DDBJ whole genome shotgun (WGS) entry which is preliminary data.</text>
</comment>
<evidence type="ECO:0000256" key="2">
    <source>
        <dbReference type="ARBA" id="ARBA00006676"/>
    </source>
</evidence>
<gene>
    <name evidence="7" type="ORF">ADH67_08015</name>
</gene>
<dbReference type="Proteomes" id="UP000214610">
    <property type="component" value="Unassembled WGS sequence"/>
</dbReference>
<dbReference type="GO" id="GO:0000034">
    <property type="term" value="F:adenine deaminase activity"/>
    <property type="evidence" value="ECO:0007669"/>
    <property type="project" value="TreeGrafter"/>
</dbReference>
<dbReference type="InterPro" id="IPR032466">
    <property type="entry name" value="Metal_Hydrolase"/>
</dbReference>
<dbReference type="RefSeq" id="WP_066595216.1">
    <property type="nucleotide sequence ID" value="NZ_CAJTBZ010000002.1"/>
</dbReference>
<comment type="similarity">
    <text evidence="2">Belongs to the metallo-dependent hydrolases superfamily. Adenosine and AMP deaminases family.</text>
</comment>
<dbReference type="AlphaFoldDB" id="A0A227KIM8"/>
<organism evidence="7 8">
    <name type="scientific">Turicimonas muris</name>
    <dbReference type="NCBI Taxonomy" id="1796652"/>
    <lineage>
        <taxon>Bacteria</taxon>
        <taxon>Pseudomonadati</taxon>
        <taxon>Pseudomonadota</taxon>
        <taxon>Betaproteobacteria</taxon>
        <taxon>Burkholderiales</taxon>
        <taxon>Sutterellaceae</taxon>
        <taxon>Turicimonas</taxon>
    </lineage>
</organism>
<name>A0A227KIM8_9BURK</name>
<evidence type="ECO:0000256" key="3">
    <source>
        <dbReference type="ARBA" id="ARBA00022723"/>
    </source>
</evidence>
<dbReference type="GO" id="GO:0046872">
    <property type="term" value="F:metal ion binding"/>
    <property type="evidence" value="ECO:0007669"/>
    <property type="project" value="UniProtKB-KW"/>
</dbReference>
<dbReference type="GO" id="GO:0006146">
    <property type="term" value="P:adenine catabolic process"/>
    <property type="evidence" value="ECO:0007669"/>
    <property type="project" value="TreeGrafter"/>
</dbReference>
<evidence type="ECO:0000256" key="5">
    <source>
        <dbReference type="ARBA" id="ARBA00022833"/>
    </source>
</evidence>
<dbReference type="GeneID" id="78362746"/>
<dbReference type="GO" id="GO:0043103">
    <property type="term" value="P:hypoxanthine salvage"/>
    <property type="evidence" value="ECO:0007669"/>
    <property type="project" value="TreeGrafter"/>
</dbReference>
<dbReference type="Gene3D" id="3.20.20.140">
    <property type="entry name" value="Metal-dependent hydrolases"/>
    <property type="match status" value="1"/>
</dbReference>
<keyword evidence="5" id="KW-0862">Zinc</keyword>
<feature type="domain" description="Adenosine deaminase" evidence="6">
    <location>
        <begin position="30"/>
        <end position="346"/>
    </location>
</feature>
<evidence type="ECO:0000313" key="8">
    <source>
        <dbReference type="Proteomes" id="UP000214610"/>
    </source>
</evidence>
<comment type="cofactor">
    <cofactor evidence="1">
        <name>Zn(2+)</name>
        <dbReference type="ChEBI" id="CHEBI:29105"/>
    </cofactor>
</comment>
<dbReference type="InterPro" id="IPR001365">
    <property type="entry name" value="A_deaminase_dom"/>
</dbReference>
<dbReference type="Pfam" id="PF00962">
    <property type="entry name" value="A_deaminase"/>
    <property type="match status" value="1"/>
</dbReference>
<evidence type="ECO:0000259" key="6">
    <source>
        <dbReference type="Pfam" id="PF00962"/>
    </source>
</evidence>